<protein>
    <recommendedName>
        <fullName evidence="11">Purine nucleoside phosphorylase</fullName>
    </recommendedName>
</protein>
<reference evidence="12 13" key="1">
    <citation type="submission" date="2014-07" db="EMBL/GenBank/DDBJ databases">
        <title>Draft genome of Clostridium sulfidigenes 113A isolated from sediments associated with methane hydrate from Krishna Godavari basin.</title>
        <authorList>
            <person name="Honkalas V.S."/>
            <person name="Dabir A.P."/>
            <person name="Arora P."/>
            <person name="Dhakephalkar P.K."/>
        </authorList>
    </citation>
    <scope>NUCLEOTIDE SEQUENCE [LARGE SCALE GENOMIC DNA]</scope>
    <source>
        <strain evidence="12 13">113A</strain>
    </source>
</reference>
<proteinExistence type="inferred from homology"/>
<dbReference type="NCBIfam" id="TIGR00726">
    <property type="entry name" value="peptidoglycan editing factor PgeF"/>
    <property type="match status" value="1"/>
</dbReference>
<comment type="similarity">
    <text evidence="3 11">Belongs to the purine nucleoside phosphorylase YfiH/LACC1 family.</text>
</comment>
<dbReference type="CDD" id="cd16833">
    <property type="entry name" value="YfiH"/>
    <property type="match status" value="1"/>
</dbReference>
<dbReference type="Gene3D" id="3.60.140.10">
    <property type="entry name" value="CNF1/YfiH-like putative cysteine hydrolases"/>
    <property type="match status" value="1"/>
</dbReference>
<comment type="function">
    <text evidence="2">Purine nucleoside enzyme that catalyzes the phosphorolysis of adenosine and inosine nucleosides, yielding D-ribose 1-phosphate and the respective free bases, adenine and hypoxanthine. Also catalyzes the phosphorolysis of S-methyl-5'-thioadenosine into adenine and S-methyl-5-thio-alpha-D-ribose 1-phosphate. Also has adenosine deaminase activity.</text>
</comment>
<dbReference type="GO" id="GO:0017061">
    <property type="term" value="F:S-methyl-5-thioadenosine phosphorylase activity"/>
    <property type="evidence" value="ECO:0007669"/>
    <property type="project" value="UniProtKB-EC"/>
</dbReference>
<comment type="catalytic activity">
    <reaction evidence="10">
        <text>S-methyl-5'-thioadenosine + phosphate = 5-(methylsulfanyl)-alpha-D-ribose 1-phosphate + adenine</text>
        <dbReference type="Rhea" id="RHEA:11852"/>
        <dbReference type="ChEBI" id="CHEBI:16708"/>
        <dbReference type="ChEBI" id="CHEBI:17509"/>
        <dbReference type="ChEBI" id="CHEBI:43474"/>
        <dbReference type="ChEBI" id="CHEBI:58533"/>
        <dbReference type="EC" id="2.4.2.28"/>
    </reaction>
    <physiologicalReaction direction="left-to-right" evidence="10">
        <dbReference type="Rhea" id="RHEA:11853"/>
    </physiologicalReaction>
</comment>
<comment type="catalytic activity">
    <reaction evidence="1">
        <text>inosine + phosphate = alpha-D-ribose 1-phosphate + hypoxanthine</text>
        <dbReference type="Rhea" id="RHEA:27646"/>
        <dbReference type="ChEBI" id="CHEBI:17368"/>
        <dbReference type="ChEBI" id="CHEBI:17596"/>
        <dbReference type="ChEBI" id="CHEBI:43474"/>
        <dbReference type="ChEBI" id="CHEBI:57720"/>
        <dbReference type="EC" id="2.4.2.1"/>
    </reaction>
    <physiologicalReaction direction="left-to-right" evidence="1">
        <dbReference type="Rhea" id="RHEA:27647"/>
    </physiologicalReaction>
</comment>
<dbReference type="Pfam" id="PF02578">
    <property type="entry name" value="Cu-oxidase_4"/>
    <property type="match status" value="1"/>
</dbReference>
<dbReference type="PANTHER" id="PTHR30616">
    <property type="entry name" value="UNCHARACTERIZED PROTEIN YFIH"/>
    <property type="match status" value="1"/>
</dbReference>
<dbReference type="EMBL" id="JPMD01000023">
    <property type="protein sequence ID" value="KEZ86336.1"/>
    <property type="molecule type" value="Genomic_DNA"/>
</dbReference>
<comment type="catalytic activity">
    <reaction evidence="9">
        <text>adenosine + phosphate = alpha-D-ribose 1-phosphate + adenine</text>
        <dbReference type="Rhea" id="RHEA:27642"/>
        <dbReference type="ChEBI" id="CHEBI:16335"/>
        <dbReference type="ChEBI" id="CHEBI:16708"/>
        <dbReference type="ChEBI" id="CHEBI:43474"/>
        <dbReference type="ChEBI" id="CHEBI:57720"/>
        <dbReference type="EC" id="2.4.2.1"/>
    </reaction>
    <physiologicalReaction direction="left-to-right" evidence="9">
        <dbReference type="Rhea" id="RHEA:27643"/>
    </physiologicalReaction>
</comment>
<dbReference type="STRING" id="318464.IO99_09620"/>
<evidence type="ECO:0000256" key="11">
    <source>
        <dbReference type="RuleBase" id="RU361274"/>
    </source>
</evidence>
<evidence type="ECO:0000313" key="12">
    <source>
        <dbReference type="EMBL" id="KEZ86336.1"/>
    </source>
</evidence>
<gene>
    <name evidence="12" type="ORF">IO99_09620</name>
</gene>
<dbReference type="Proteomes" id="UP000028542">
    <property type="component" value="Unassembled WGS sequence"/>
</dbReference>
<keyword evidence="7" id="KW-0862">Zinc</keyword>
<keyword evidence="13" id="KW-1185">Reference proteome</keyword>
<sequence length="244" mass="28160">MRSYNIENNEFLTYDLDDITIGFSTAKNNLNFNKTFNEGKSSLNNLKKWFKVNEVVYLNQVHGTKVFSYEENMDIVNYDGDGIVTKEKQVAIGVFTADCVPIILVDTKNKVIAALHSGWKGTLNNIVSKGIKVMKENYGCNHSYIKAFIGPHNKSCCYEVSQELIDNFKDCDLFKNQQINYGRNLDLQKCVEIQLMNEGIKNNNIVCLNLCTYCSKDKKLYSYRKEEESHGRLFSFVFIHEFKE</sequence>
<evidence type="ECO:0000313" key="13">
    <source>
        <dbReference type="Proteomes" id="UP000028542"/>
    </source>
</evidence>
<name>A0A084JBK2_9CLOT</name>
<dbReference type="InterPro" id="IPR038371">
    <property type="entry name" value="Cu_polyphenol_OxRdtase_sf"/>
</dbReference>
<organism evidence="12 13">
    <name type="scientific">Clostridium sulfidigenes</name>
    <dbReference type="NCBI Taxonomy" id="318464"/>
    <lineage>
        <taxon>Bacteria</taxon>
        <taxon>Bacillati</taxon>
        <taxon>Bacillota</taxon>
        <taxon>Clostridia</taxon>
        <taxon>Eubacteriales</taxon>
        <taxon>Clostridiaceae</taxon>
        <taxon>Clostridium</taxon>
    </lineage>
</organism>
<dbReference type="RefSeq" id="WP_035132675.1">
    <property type="nucleotide sequence ID" value="NZ_JPMD01000023.1"/>
</dbReference>
<evidence type="ECO:0000256" key="8">
    <source>
        <dbReference type="ARBA" id="ARBA00047989"/>
    </source>
</evidence>
<keyword evidence="5" id="KW-0479">Metal-binding</keyword>
<dbReference type="PANTHER" id="PTHR30616:SF2">
    <property type="entry name" value="PURINE NUCLEOSIDE PHOSPHORYLASE LACC1"/>
    <property type="match status" value="1"/>
</dbReference>
<evidence type="ECO:0000256" key="3">
    <source>
        <dbReference type="ARBA" id="ARBA00007353"/>
    </source>
</evidence>
<dbReference type="InterPro" id="IPR011324">
    <property type="entry name" value="Cytotoxic_necrot_fac-like_cat"/>
</dbReference>
<dbReference type="GO" id="GO:0005507">
    <property type="term" value="F:copper ion binding"/>
    <property type="evidence" value="ECO:0007669"/>
    <property type="project" value="TreeGrafter"/>
</dbReference>
<dbReference type="InterPro" id="IPR003730">
    <property type="entry name" value="Cu_polyphenol_OxRdtase"/>
</dbReference>
<evidence type="ECO:0000256" key="10">
    <source>
        <dbReference type="ARBA" id="ARBA00049893"/>
    </source>
</evidence>
<evidence type="ECO:0000256" key="4">
    <source>
        <dbReference type="ARBA" id="ARBA00022679"/>
    </source>
</evidence>
<dbReference type="GO" id="GO:0016787">
    <property type="term" value="F:hydrolase activity"/>
    <property type="evidence" value="ECO:0007669"/>
    <property type="project" value="UniProtKB-KW"/>
</dbReference>
<evidence type="ECO:0000256" key="1">
    <source>
        <dbReference type="ARBA" id="ARBA00000553"/>
    </source>
</evidence>
<evidence type="ECO:0000256" key="2">
    <source>
        <dbReference type="ARBA" id="ARBA00003215"/>
    </source>
</evidence>
<dbReference type="eggNOG" id="COG1496">
    <property type="taxonomic scope" value="Bacteria"/>
</dbReference>
<keyword evidence="4" id="KW-0808">Transferase</keyword>
<accession>A0A084JBK2</accession>
<evidence type="ECO:0000256" key="5">
    <source>
        <dbReference type="ARBA" id="ARBA00022723"/>
    </source>
</evidence>
<evidence type="ECO:0000256" key="7">
    <source>
        <dbReference type="ARBA" id="ARBA00022833"/>
    </source>
</evidence>
<keyword evidence="6" id="KW-0378">Hydrolase</keyword>
<evidence type="ECO:0000256" key="6">
    <source>
        <dbReference type="ARBA" id="ARBA00022801"/>
    </source>
</evidence>
<evidence type="ECO:0000256" key="9">
    <source>
        <dbReference type="ARBA" id="ARBA00048968"/>
    </source>
</evidence>
<comment type="catalytic activity">
    <reaction evidence="8">
        <text>adenosine + H2O + H(+) = inosine + NH4(+)</text>
        <dbReference type="Rhea" id="RHEA:24408"/>
        <dbReference type="ChEBI" id="CHEBI:15377"/>
        <dbReference type="ChEBI" id="CHEBI:15378"/>
        <dbReference type="ChEBI" id="CHEBI:16335"/>
        <dbReference type="ChEBI" id="CHEBI:17596"/>
        <dbReference type="ChEBI" id="CHEBI:28938"/>
        <dbReference type="EC" id="3.5.4.4"/>
    </reaction>
    <physiologicalReaction direction="left-to-right" evidence="8">
        <dbReference type="Rhea" id="RHEA:24409"/>
    </physiologicalReaction>
</comment>
<dbReference type="SUPFAM" id="SSF64438">
    <property type="entry name" value="CNF1/YfiH-like putative cysteine hydrolases"/>
    <property type="match status" value="1"/>
</dbReference>
<comment type="caution">
    <text evidence="12">The sequence shown here is derived from an EMBL/GenBank/DDBJ whole genome shotgun (WGS) entry which is preliminary data.</text>
</comment>
<dbReference type="AlphaFoldDB" id="A0A084JBK2"/>